<dbReference type="SMART" id="SM00091">
    <property type="entry name" value="PAS"/>
    <property type="match status" value="1"/>
</dbReference>
<dbReference type="SUPFAM" id="SSF55785">
    <property type="entry name" value="PYP-like sensor domain (PAS domain)"/>
    <property type="match status" value="1"/>
</dbReference>
<keyword evidence="9" id="KW-0902">Two-component regulatory system</keyword>
<dbReference type="Pfam" id="PF00512">
    <property type="entry name" value="HisKA"/>
    <property type="match status" value="1"/>
</dbReference>
<dbReference type="SUPFAM" id="SSF47384">
    <property type="entry name" value="Homodimeric domain of signal transducing histidine kinase"/>
    <property type="match status" value="1"/>
</dbReference>
<name>A0A1B2DEE3_9BACL</name>
<keyword evidence="6" id="KW-0418">Kinase</keyword>
<dbReference type="InterPro" id="IPR000014">
    <property type="entry name" value="PAS"/>
</dbReference>
<dbReference type="CDD" id="cd00075">
    <property type="entry name" value="HATPase"/>
    <property type="match status" value="1"/>
</dbReference>
<dbReference type="InterPro" id="IPR005330">
    <property type="entry name" value="MHYT_dom"/>
</dbReference>
<dbReference type="InterPro" id="IPR004358">
    <property type="entry name" value="Sig_transdc_His_kin-like_C"/>
</dbReference>
<dbReference type="PROSITE" id="PS50109">
    <property type="entry name" value="HIS_KIN"/>
    <property type="match status" value="1"/>
</dbReference>
<dbReference type="PROSITE" id="PS50924">
    <property type="entry name" value="MHYT"/>
    <property type="match status" value="1"/>
</dbReference>
<feature type="transmembrane region" description="Helical" evidence="10">
    <location>
        <begin position="12"/>
        <end position="31"/>
    </location>
</feature>
<feature type="transmembrane region" description="Helical" evidence="10">
    <location>
        <begin position="51"/>
        <end position="72"/>
    </location>
</feature>
<evidence type="ECO:0000256" key="8">
    <source>
        <dbReference type="ARBA" id="ARBA00022969"/>
    </source>
</evidence>
<keyword evidence="3" id="KW-0597">Phosphoprotein</keyword>
<dbReference type="Pfam" id="PF02518">
    <property type="entry name" value="HATPase_c"/>
    <property type="match status" value="1"/>
</dbReference>
<dbReference type="PANTHER" id="PTHR43065:SF34">
    <property type="entry name" value="SPORULATION KINASE A"/>
    <property type="match status" value="1"/>
</dbReference>
<dbReference type="Gene3D" id="1.10.287.130">
    <property type="match status" value="1"/>
</dbReference>
<evidence type="ECO:0000256" key="9">
    <source>
        <dbReference type="ARBA" id="ARBA00023012"/>
    </source>
</evidence>
<dbReference type="Pfam" id="PF00989">
    <property type="entry name" value="PAS"/>
    <property type="match status" value="1"/>
</dbReference>
<feature type="transmembrane region" description="Helical" evidence="10">
    <location>
        <begin position="170"/>
        <end position="188"/>
    </location>
</feature>
<evidence type="ECO:0000256" key="10">
    <source>
        <dbReference type="PROSITE-ProRule" id="PRU00244"/>
    </source>
</evidence>
<keyword evidence="5" id="KW-0547">Nucleotide-binding</keyword>
<dbReference type="GO" id="GO:0000155">
    <property type="term" value="F:phosphorelay sensor kinase activity"/>
    <property type="evidence" value="ECO:0007669"/>
    <property type="project" value="InterPro"/>
</dbReference>
<dbReference type="EMBL" id="CP016808">
    <property type="protein sequence ID" value="ANY66087.1"/>
    <property type="molecule type" value="Genomic_DNA"/>
</dbReference>
<dbReference type="InterPro" id="IPR013767">
    <property type="entry name" value="PAS_fold"/>
</dbReference>
<keyword evidence="10" id="KW-0812">Transmembrane</keyword>
<dbReference type="SUPFAM" id="SSF55874">
    <property type="entry name" value="ATPase domain of HSP90 chaperone/DNA topoisomerase II/histidine kinase"/>
    <property type="match status" value="1"/>
</dbReference>
<evidence type="ECO:0000256" key="2">
    <source>
        <dbReference type="ARBA" id="ARBA00012438"/>
    </source>
</evidence>
<reference evidence="13" key="1">
    <citation type="submission" date="2016-08" db="EMBL/GenBank/DDBJ databases">
        <title>Complete Genome Seqeunce of Paenibacillus sp. BIHB 4019 from tea rhizoplane.</title>
        <authorList>
            <person name="Thakur R."/>
            <person name="Swarnkar M.K."/>
            <person name="Gulati A."/>
        </authorList>
    </citation>
    <scope>NUCLEOTIDE SEQUENCE [LARGE SCALE GENOMIC DNA]</scope>
    <source>
        <strain evidence="13">BIHB4019</strain>
    </source>
</reference>
<proteinExistence type="predicted"/>
<keyword evidence="7" id="KW-0067">ATP-binding</keyword>
<dbReference type="InterPro" id="IPR035965">
    <property type="entry name" value="PAS-like_dom_sf"/>
</dbReference>
<feature type="domain" description="Histidine kinase" evidence="11">
    <location>
        <begin position="374"/>
        <end position="578"/>
    </location>
</feature>
<organism evidence="13">
    <name type="scientific">Paenibacillus sp. BIHB 4019</name>
    <dbReference type="NCBI Taxonomy" id="1870819"/>
    <lineage>
        <taxon>Bacteria</taxon>
        <taxon>Bacillati</taxon>
        <taxon>Bacillota</taxon>
        <taxon>Bacilli</taxon>
        <taxon>Bacillales</taxon>
        <taxon>Paenibacillaceae</taxon>
        <taxon>Paenibacillus</taxon>
    </lineage>
</organism>
<dbReference type="NCBIfam" id="TIGR00229">
    <property type="entry name" value="sensory_box"/>
    <property type="match status" value="1"/>
</dbReference>
<accession>A0A1B2DEE3</accession>
<evidence type="ECO:0000259" key="11">
    <source>
        <dbReference type="PROSITE" id="PS50109"/>
    </source>
</evidence>
<feature type="domain" description="MHYT" evidence="12">
    <location>
        <begin position="8"/>
        <end position="191"/>
    </location>
</feature>
<keyword evidence="10" id="KW-1133">Transmembrane helix</keyword>
<evidence type="ECO:0000313" key="13">
    <source>
        <dbReference type="EMBL" id="ANY66087.1"/>
    </source>
</evidence>
<dbReference type="AlphaFoldDB" id="A0A1B2DEE3"/>
<evidence type="ECO:0000256" key="6">
    <source>
        <dbReference type="ARBA" id="ARBA00022777"/>
    </source>
</evidence>
<keyword evidence="10" id="KW-0472">Membrane</keyword>
<evidence type="ECO:0000256" key="4">
    <source>
        <dbReference type="ARBA" id="ARBA00022679"/>
    </source>
</evidence>
<dbReference type="CDD" id="cd00082">
    <property type="entry name" value="HisKA"/>
    <property type="match status" value="1"/>
</dbReference>
<dbReference type="InterPro" id="IPR003594">
    <property type="entry name" value="HATPase_dom"/>
</dbReference>
<dbReference type="GO" id="GO:0006355">
    <property type="term" value="P:regulation of DNA-templated transcription"/>
    <property type="evidence" value="ECO:0007669"/>
    <property type="project" value="InterPro"/>
</dbReference>
<dbReference type="GO" id="GO:0030435">
    <property type="term" value="P:sporulation resulting in formation of a cellular spore"/>
    <property type="evidence" value="ECO:0007669"/>
    <property type="project" value="UniProtKB-KW"/>
</dbReference>
<dbReference type="Gene3D" id="3.30.565.10">
    <property type="entry name" value="Histidine kinase-like ATPase, C-terminal domain"/>
    <property type="match status" value="1"/>
</dbReference>
<dbReference type="RefSeq" id="WP_099517463.1">
    <property type="nucleotide sequence ID" value="NZ_CP016808.1"/>
</dbReference>
<keyword evidence="4" id="KW-0808">Transferase</keyword>
<evidence type="ECO:0000256" key="7">
    <source>
        <dbReference type="ARBA" id="ARBA00022840"/>
    </source>
</evidence>
<feature type="transmembrane region" description="Helical" evidence="10">
    <location>
        <begin position="138"/>
        <end position="158"/>
    </location>
</feature>
<gene>
    <name evidence="13" type="ORF">BBD42_06165</name>
</gene>
<dbReference type="PANTHER" id="PTHR43065">
    <property type="entry name" value="SENSOR HISTIDINE KINASE"/>
    <property type="match status" value="1"/>
</dbReference>
<dbReference type="InterPro" id="IPR036097">
    <property type="entry name" value="HisK_dim/P_sf"/>
</dbReference>
<evidence type="ECO:0000256" key="3">
    <source>
        <dbReference type="ARBA" id="ARBA00022553"/>
    </source>
</evidence>
<dbReference type="GO" id="GO:0016020">
    <property type="term" value="C:membrane"/>
    <property type="evidence" value="ECO:0007669"/>
    <property type="project" value="UniProtKB-UniRule"/>
</dbReference>
<dbReference type="InterPro" id="IPR005467">
    <property type="entry name" value="His_kinase_dom"/>
</dbReference>
<dbReference type="PRINTS" id="PR00344">
    <property type="entry name" value="BCTRLSENSOR"/>
</dbReference>
<evidence type="ECO:0000256" key="5">
    <source>
        <dbReference type="ARBA" id="ARBA00022741"/>
    </source>
</evidence>
<comment type="catalytic activity">
    <reaction evidence="1">
        <text>ATP + protein L-histidine = ADP + protein N-phospho-L-histidine.</text>
        <dbReference type="EC" id="2.7.13.3"/>
    </reaction>
</comment>
<keyword evidence="8" id="KW-0749">Sporulation</keyword>
<dbReference type="FunFam" id="1.10.287.130:FF:000040">
    <property type="entry name" value="PAS domain-containing sensor histidine kinase"/>
    <property type="match status" value="1"/>
</dbReference>
<dbReference type="GO" id="GO:0005524">
    <property type="term" value="F:ATP binding"/>
    <property type="evidence" value="ECO:0007669"/>
    <property type="project" value="UniProtKB-KW"/>
</dbReference>
<feature type="transmembrane region" description="Helical" evidence="10">
    <location>
        <begin position="78"/>
        <end position="96"/>
    </location>
</feature>
<dbReference type="InterPro" id="IPR036890">
    <property type="entry name" value="HATPase_C_sf"/>
</dbReference>
<evidence type="ECO:0000256" key="1">
    <source>
        <dbReference type="ARBA" id="ARBA00000085"/>
    </source>
</evidence>
<dbReference type="CDD" id="cd00130">
    <property type="entry name" value="PAS"/>
    <property type="match status" value="1"/>
</dbReference>
<dbReference type="SMART" id="SM00387">
    <property type="entry name" value="HATPase_c"/>
    <property type="match status" value="1"/>
</dbReference>
<dbReference type="InterPro" id="IPR003661">
    <property type="entry name" value="HisK_dim/P_dom"/>
</dbReference>
<dbReference type="Gene3D" id="3.30.450.20">
    <property type="entry name" value="PAS domain"/>
    <property type="match status" value="1"/>
</dbReference>
<evidence type="ECO:0000259" key="12">
    <source>
        <dbReference type="PROSITE" id="PS50924"/>
    </source>
</evidence>
<protein>
    <recommendedName>
        <fullName evidence="2">histidine kinase</fullName>
        <ecNumber evidence="2">2.7.13.3</ecNumber>
    </recommendedName>
</protein>
<sequence length="584" mass="66011">MNHQFVMGNPFFTLFSFMIVCFACFTLFSMIGYPPSGKKIVAFSRKFGSSFVFGLGVWAMHVLAIFGSTYPLVLDWTMLYTLLCCMALTYASISVYESVWPGPVRRALSSLLLAAGSTMLHYLNLLGSQVKSYELDRYLFMVSILVAFFGALVAFNLYESRGKDGKLISSLILGLSMIVMHTIGMQAMKVEYWDIYTTDSMNDSMMLMSFLLGIATMLILSFCLSTWMISRKYSMVDANYKLLVENSLDTIAIIKSGKWQYFNPSGLRMFEAGSEHEIIGESIYDFLHEKHHEEIRQLLGEEENEDLLRQKPVELDWRTVHGKLLHTELVRTSTSHTGSLAYQVIIRDISERKKNEELLINSEKLYIAGQLAAGIAHEIRNPLTSLKGFLQLIASGRSSNNYYDIMKSELIRIESIVSELLMLSKPQAYQLCYRDVRQIMAESVTLLETQAIMHNIEIQVNMAAEPLYVFGVENQIKQVFINVIKNAIEAMASGGLIRITLELAQKARIIIRIQDEGPGIAKEQLSKIGQPFYTTKDRGTGLGLMVTYKIVDNHLGSIKADSIMGQGTTFIIQFPYRKEPEEKA</sequence>
<feature type="transmembrane region" description="Helical" evidence="10">
    <location>
        <begin position="208"/>
        <end position="229"/>
    </location>
</feature>
<feature type="transmembrane region" description="Helical" evidence="10">
    <location>
        <begin position="108"/>
        <end position="126"/>
    </location>
</feature>
<dbReference type="SMART" id="SM00388">
    <property type="entry name" value="HisKA"/>
    <property type="match status" value="1"/>
</dbReference>
<dbReference type="EC" id="2.7.13.3" evidence="2"/>